<keyword evidence="1" id="KW-0812">Transmembrane</keyword>
<dbReference type="AlphaFoldDB" id="A0A5C7EQ79"/>
<sequence>MADKSDITLLRSDIERFKDKIRRDIEEMHRDIKELEMRLTIKLGGLLALAVGLVATLQKLL</sequence>
<reference evidence="2 3" key="1">
    <citation type="submission" date="2019-08" db="EMBL/GenBank/DDBJ databases">
        <title>Pelomicrobium methylotrophicum gen. nov., sp. nov. a moderately thermophilic, facultatively anaerobic, lithoautotrophic and methylotrophic bacterium isolated from a terrestrial mud volcano.</title>
        <authorList>
            <person name="Slobodkina G.B."/>
            <person name="Merkel A.Y."/>
            <person name="Slobodkin A.I."/>
        </authorList>
    </citation>
    <scope>NUCLEOTIDE SEQUENCE [LARGE SCALE GENOMIC DNA]</scope>
    <source>
        <strain evidence="2 3">SM250</strain>
    </source>
</reference>
<evidence type="ECO:0000256" key="1">
    <source>
        <dbReference type="SAM" id="Phobius"/>
    </source>
</evidence>
<dbReference type="Proteomes" id="UP000321201">
    <property type="component" value="Unassembled WGS sequence"/>
</dbReference>
<gene>
    <name evidence="2" type="ORF">FR698_15665</name>
</gene>
<accession>A0A5C7EQ79</accession>
<dbReference type="InParanoid" id="A0A5C7EQ79"/>
<comment type="caution">
    <text evidence="2">The sequence shown here is derived from an EMBL/GenBank/DDBJ whole genome shotgun (WGS) entry which is preliminary data.</text>
</comment>
<organism evidence="2 3">
    <name type="scientific">Pelomicrobium methylotrophicum</name>
    <dbReference type="NCBI Taxonomy" id="2602750"/>
    <lineage>
        <taxon>Bacteria</taxon>
        <taxon>Pseudomonadati</taxon>
        <taxon>Pseudomonadota</taxon>
        <taxon>Hydrogenophilia</taxon>
        <taxon>Hydrogenophilia incertae sedis</taxon>
        <taxon>Pelomicrobium</taxon>
    </lineage>
</organism>
<name>A0A5C7EQ79_9PROT</name>
<keyword evidence="1" id="KW-1133">Transmembrane helix</keyword>
<dbReference type="EMBL" id="VPFL01000034">
    <property type="protein sequence ID" value="TXF10359.1"/>
    <property type="molecule type" value="Genomic_DNA"/>
</dbReference>
<keyword evidence="3" id="KW-1185">Reference proteome</keyword>
<feature type="transmembrane region" description="Helical" evidence="1">
    <location>
        <begin position="39"/>
        <end position="57"/>
    </location>
</feature>
<keyword evidence="1" id="KW-0472">Membrane</keyword>
<evidence type="ECO:0000313" key="2">
    <source>
        <dbReference type="EMBL" id="TXF10359.1"/>
    </source>
</evidence>
<proteinExistence type="predicted"/>
<evidence type="ECO:0000313" key="3">
    <source>
        <dbReference type="Proteomes" id="UP000321201"/>
    </source>
</evidence>
<protein>
    <submittedName>
        <fullName evidence="2">Uncharacterized protein</fullName>
    </submittedName>
</protein>